<dbReference type="Proteomes" id="UP001164539">
    <property type="component" value="Chromosome 4"/>
</dbReference>
<reference evidence="1 2" key="1">
    <citation type="journal article" date="2023" name="Science">
        <title>Complex scaffold remodeling in plant triterpene biosynthesis.</title>
        <authorList>
            <person name="De La Pena R."/>
            <person name="Hodgson H."/>
            <person name="Liu J.C."/>
            <person name="Stephenson M.J."/>
            <person name="Martin A.C."/>
            <person name="Owen C."/>
            <person name="Harkess A."/>
            <person name="Leebens-Mack J."/>
            <person name="Jimenez L.E."/>
            <person name="Osbourn A."/>
            <person name="Sattely E.S."/>
        </authorList>
    </citation>
    <scope>NUCLEOTIDE SEQUENCE [LARGE SCALE GENOMIC DNA]</scope>
    <source>
        <strain evidence="2">cv. JPN11</strain>
        <tissue evidence="1">Leaf</tissue>
    </source>
</reference>
<proteinExistence type="predicted"/>
<organism evidence="1 2">
    <name type="scientific">Melia azedarach</name>
    <name type="common">Chinaberry tree</name>
    <dbReference type="NCBI Taxonomy" id="155640"/>
    <lineage>
        <taxon>Eukaryota</taxon>
        <taxon>Viridiplantae</taxon>
        <taxon>Streptophyta</taxon>
        <taxon>Embryophyta</taxon>
        <taxon>Tracheophyta</taxon>
        <taxon>Spermatophyta</taxon>
        <taxon>Magnoliopsida</taxon>
        <taxon>eudicotyledons</taxon>
        <taxon>Gunneridae</taxon>
        <taxon>Pentapetalae</taxon>
        <taxon>rosids</taxon>
        <taxon>malvids</taxon>
        <taxon>Sapindales</taxon>
        <taxon>Meliaceae</taxon>
        <taxon>Melia</taxon>
    </lineage>
</organism>
<name>A0ACC1YAY6_MELAZ</name>
<comment type="caution">
    <text evidence="1">The sequence shown here is derived from an EMBL/GenBank/DDBJ whole genome shotgun (WGS) entry which is preliminary data.</text>
</comment>
<gene>
    <name evidence="1" type="ORF">OWV82_008400</name>
</gene>
<evidence type="ECO:0000313" key="2">
    <source>
        <dbReference type="Proteomes" id="UP001164539"/>
    </source>
</evidence>
<keyword evidence="2" id="KW-1185">Reference proteome</keyword>
<protein>
    <submittedName>
        <fullName evidence="1">F-box/FBD/LRR-repeat protein</fullName>
    </submittedName>
</protein>
<sequence length="282" mass="32602">MNLESNFILLNLHEETITRWVYTAIAKGVQNLELDLNYMIGAWEGLEYQYGLPANFVRSLRQFSGFRCFKSLRFVNVGISRETVEFFIYNCPVLEELRVSHVDSQHFLGLKVVGSSIRLKYLELYCCFSIEELDISAPSLLSLKFYGSNIRRLKIENVPLLVDVSIGGTVYIQLKNLVEPIADYLTQLETLELSFNLDHDNLRFPLPALPKLKHLIFDALAPDNKNLRQLTLVMKACPFLQKFTLKLVHAAPSRRRIIRKFPKWSYEHLKEVTFVGFEAVPI</sequence>
<accession>A0ACC1YAY6</accession>
<evidence type="ECO:0000313" key="1">
    <source>
        <dbReference type="EMBL" id="KAJ4720601.1"/>
    </source>
</evidence>
<dbReference type="EMBL" id="CM051397">
    <property type="protein sequence ID" value="KAJ4720601.1"/>
    <property type="molecule type" value="Genomic_DNA"/>
</dbReference>